<dbReference type="Proteomes" id="UP000250235">
    <property type="component" value="Unassembled WGS sequence"/>
</dbReference>
<proteinExistence type="predicted"/>
<feature type="compositionally biased region" description="Polar residues" evidence="1">
    <location>
        <begin position="121"/>
        <end position="135"/>
    </location>
</feature>
<organism evidence="2 3">
    <name type="scientific">Dorcoceras hygrometricum</name>
    <dbReference type="NCBI Taxonomy" id="472368"/>
    <lineage>
        <taxon>Eukaryota</taxon>
        <taxon>Viridiplantae</taxon>
        <taxon>Streptophyta</taxon>
        <taxon>Embryophyta</taxon>
        <taxon>Tracheophyta</taxon>
        <taxon>Spermatophyta</taxon>
        <taxon>Magnoliopsida</taxon>
        <taxon>eudicotyledons</taxon>
        <taxon>Gunneridae</taxon>
        <taxon>Pentapetalae</taxon>
        <taxon>asterids</taxon>
        <taxon>lamiids</taxon>
        <taxon>Lamiales</taxon>
        <taxon>Gesneriaceae</taxon>
        <taxon>Didymocarpoideae</taxon>
        <taxon>Trichosporeae</taxon>
        <taxon>Loxocarpinae</taxon>
        <taxon>Dorcoceras</taxon>
    </lineage>
</organism>
<dbReference type="EMBL" id="KV010628">
    <property type="protein sequence ID" value="KZV27503.1"/>
    <property type="molecule type" value="Genomic_DNA"/>
</dbReference>
<protein>
    <submittedName>
        <fullName evidence="2">Uncharacterized protein</fullName>
    </submittedName>
</protein>
<evidence type="ECO:0000256" key="1">
    <source>
        <dbReference type="SAM" id="MobiDB-lite"/>
    </source>
</evidence>
<dbReference type="AlphaFoldDB" id="A0A2Z7AZS7"/>
<sequence length="135" mass="15256">MERCRLTLNSVSAVALNSRCNQLLQAFSSKLQYIKSLATVHPVASYRSSSRKLQVIQSQATVQPVDGTSPKRNQQIATMIQSKALQDQRLVYQMQAQTFKWYRYHQLDNQTQAHHPVVRPTSGQPVASTSSQLLQ</sequence>
<evidence type="ECO:0000313" key="3">
    <source>
        <dbReference type="Proteomes" id="UP000250235"/>
    </source>
</evidence>
<reference evidence="2 3" key="1">
    <citation type="journal article" date="2015" name="Proc. Natl. Acad. Sci. U.S.A.">
        <title>The resurrection genome of Boea hygrometrica: A blueprint for survival of dehydration.</title>
        <authorList>
            <person name="Xiao L."/>
            <person name="Yang G."/>
            <person name="Zhang L."/>
            <person name="Yang X."/>
            <person name="Zhao S."/>
            <person name="Ji Z."/>
            <person name="Zhou Q."/>
            <person name="Hu M."/>
            <person name="Wang Y."/>
            <person name="Chen M."/>
            <person name="Xu Y."/>
            <person name="Jin H."/>
            <person name="Xiao X."/>
            <person name="Hu G."/>
            <person name="Bao F."/>
            <person name="Hu Y."/>
            <person name="Wan P."/>
            <person name="Li L."/>
            <person name="Deng X."/>
            <person name="Kuang T."/>
            <person name="Xiang C."/>
            <person name="Zhu J.K."/>
            <person name="Oliver M.J."/>
            <person name="He Y."/>
        </authorList>
    </citation>
    <scope>NUCLEOTIDE SEQUENCE [LARGE SCALE GENOMIC DNA]</scope>
    <source>
        <strain evidence="3">cv. XS01</strain>
    </source>
</reference>
<accession>A0A2Z7AZS7</accession>
<name>A0A2Z7AZS7_9LAMI</name>
<evidence type="ECO:0000313" key="2">
    <source>
        <dbReference type="EMBL" id="KZV27503.1"/>
    </source>
</evidence>
<gene>
    <name evidence="2" type="ORF">F511_26345</name>
</gene>
<feature type="region of interest" description="Disordered" evidence="1">
    <location>
        <begin position="112"/>
        <end position="135"/>
    </location>
</feature>
<keyword evidence="3" id="KW-1185">Reference proteome</keyword>